<evidence type="ECO:0000256" key="2">
    <source>
        <dbReference type="ARBA" id="ARBA00008531"/>
    </source>
</evidence>
<dbReference type="InterPro" id="IPR000897">
    <property type="entry name" value="SRP54_GTPase_dom"/>
</dbReference>
<evidence type="ECO:0000313" key="9">
    <source>
        <dbReference type="Proteomes" id="UP000256845"/>
    </source>
</evidence>
<keyword evidence="3" id="KW-0547">Nucleotide-binding</keyword>
<evidence type="ECO:0000259" key="7">
    <source>
        <dbReference type="SMART" id="SM00962"/>
    </source>
</evidence>
<evidence type="ECO:0000259" key="6">
    <source>
        <dbReference type="SMART" id="SM00382"/>
    </source>
</evidence>
<dbReference type="Pfam" id="PF00448">
    <property type="entry name" value="SRP54"/>
    <property type="match status" value="1"/>
</dbReference>
<dbReference type="InterPro" id="IPR027417">
    <property type="entry name" value="P-loop_NTPase"/>
</dbReference>
<dbReference type="PANTHER" id="PTHR43134">
    <property type="entry name" value="SIGNAL RECOGNITION PARTICLE RECEPTOR SUBUNIT ALPHA"/>
    <property type="match status" value="1"/>
</dbReference>
<proteinExistence type="inferred from homology"/>
<evidence type="ECO:0000313" key="8">
    <source>
        <dbReference type="EMBL" id="RED52419.1"/>
    </source>
</evidence>
<dbReference type="GO" id="GO:0005886">
    <property type="term" value="C:plasma membrane"/>
    <property type="evidence" value="ECO:0007669"/>
    <property type="project" value="UniProtKB-SubCell"/>
</dbReference>
<feature type="domain" description="AAA+ ATPase" evidence="6">
    <location>
        <begin position="119"/>
        <end position="278"/>
    </location>
</feature>
<dbReference type="PANTHER" id="PTHR43134:SF3">
    <property type="entry name" value="FLAGELLAR BIOSYNTHESIS PROTEIN FLHF"/>
    <property type="match status" value="1"/>
</dbReference>
<feature type="domain" description="SRP54-type proteins GTP-binding" evidence="7">
    <location>
        <begin position="120"/>
        <end position="309"/>
    </location>
</feature>
<accession>A0A3D9HSI6</accession>
<comment type="caution">
    <text evidence="8">The sequence shown here is derived from an EMBL/GenBank/DDBJ whole genome shotgun (WGS) entry which is preliminary data.</text>
</comment>
<dbReference type="InterPro" id="IPR003593">
    <property type="entry name" value="AAA+_ATPase"/>
</dbReference>
<keyword evidence="8" id="KW-0969">Cilium</keyword>
<keyword evidence="5" id="KW-0472">Membrane</keyword>
<dbReference type="OrthoDB" id="9778554at2"/>
<name>A0A3D9HSI6_9PROT</name>
<protein>
    <submittedName>
        <fullName evidence="8">Flagellar biosynthesis protein FlhF</fullName>
    </submittedName>
</protein>
<comment type="similarity">
    <text evidence="2">Belongs to the GTP-binding SRP family.</text>
</comment>
<evidence type="ECO:0000256" key="3">
    <source>
        <dbReference type="ARBA" id="ARBA00022741"/>
    </source>
</evidence>
<keyword evidence="4" id="KW-0342">GTP-binding</keyword>
<dbReference type="AlphaFoldDB" id="A0A3D9HSI6"/>
<dbReference type="SMART" id="SM00962">
    <property type="entry name" value="SRP54"/>
    <property type="match status" value="1"/>
</dbReference>
<dbReference type="EMBL" id="QRDW01000002">
    <property type="protein sequence ID" value="RED52419.1"/>
    <property type="molecule type" value="Genomic_DNA"/>
</dbReference>
<dbReference type="SUPFAM" id="SSF52540">
    <property type="entry name" value="P-loop containing nucleoside triphosphate hydrolases"/>
    <property type="match status" value="1"/>
</dbReference>
<dbReference type="GO" id="GO:0005525">
    <property type="term" value="F:GTP binding"/>
    <property type="evidence" value="ECO:0007669"/>
    <property type="project" value="UniProtKB-KW"/>
</dbReference>
<keyword evidence="8" id="KW-0282">Flagellum</keyword>
<gene>
    <name evidence="8" type="ORF">DFP90_102440</name>
</gene>
<dbReference type="GO" id="GO:0006614">
    <property type="term" value="P:SRP-dependent cotranslational protein targeting to membrane"/>
    <property type="evidence" value="ECO:0007669"/>
    <property type="project" value="InterPro"/>
</dbReference>
<dbReference type="SMART" id="SM00382">
    <property type="entry name" value="AAA"/>
    <property type="match status" value="1"/>
</dbReference>
<keyword evidence="8" id="KW-0966">Cell projection</keyword>
<evidence type="ECO:0000256" key="4">
    <source>
        <dbReference type="ARBA" id="ARBA00023134"/>
    </source>
</evidence>
<dbReference type="GO" id="GO:0003924">
    <property type="term" value="F:GTPase activity"/>
    <property type="evidence" value="ECO:0007669"/>
    <property type="project" value="TreeGrafter"/>
</dbReference>
<dbReference type="Gene3D" id="3.40.50.300">
    <property type="entry name" value="P-loop containing nucleotide triphosphate hydrolases"/>
    <property type="match status" value="1"/>
</dbReference>
<dbReference type="Proteomes" id="UP000256845">
    <property type="component" value="Unassembled WGS sequence"/>
</dbReference>
<evidence type="ECO:0000256" key="5">
    <source>
        <dbReference type="ARBA" id="ARBA00023136"/>
    </source>
</evidence>
<comment type="subcellular location">
    <subcellularLocation>
        <location evidence="1">Cell inner membrane</location>
        <topology evidence="1">Peripheral membrane protein</topology>
        <orientation evidence="1">Cytoplasmic side</orientation>
    </subcellularLocation>
</comment>
<evidence type="ECO:0000256" key="1">
    <source>
        <dbReference type="ARBA" id="ARBA00004515"/>
    </source>
</evidence>
<dbReference type="RefSeq" id="WP_115935954.1">
    <property type="nucleotide sequence ID" value="NZ_QRDW01000002.1"/>
</dbReference>
<sequence>MRLKTFHADSLAEALAQVREQLGPDAIIVATQEEEGTDGARVTAAIEQVETPMDFSAETTSPETMDRLIAVLERQGLNQEFTDAIVNAASEGPDDSPENCLMRALEATNHFTNLETGKGAKPKLLIGPPGTGKTVTCAKLAAREALNGRKAVVIAADPVRLTAAEQLAAYAERLGVPMFEAPNGRALADALSRCHDDETVFIDSPGTNPYNLEELAYLVELCEATDIEPVLVLNAGRDADDTADLAKAFRPVGAKHLICTGLDIAHRFGALLVAANAAGLAFCDYSATPNIANGLDRLSAKTLANKLLPSGGKTRDPLFPAETATKEAKTHG</sequence>
<reference evidence="8 9" key="1">
    <citation type="submission" date="2018-07" db="EMBL/GenBank/DDBJ databases">
        <title>Genomic Encyclopedia of Type Strains, Phase III (KMG-III): the genomes of soil and plant-associated and newly described type strains.</title>
        <authorList>
            <person name="Whitman W."/>
        </authorList>
    </citation>
    <scope>NUCLEOTIDE SEQUENCE [LARGE SCALE GENOMIC DNA]</scope>
    <source>
        <strain evidence="8 9">CECT 8488</strain>
    </source>
</reference>
<organism evidence="8 9">
    <name type="scientific">Aestuariispira insulae</name>
    <dbReference type="NCBI Taxonomy" id="1461337"/>
    <lineage>
        <taxon>Bacteria</taxon>
        <taxon>Pseudomonadati</taxon>
        <taxon>Pseudomonadota</taxon>
        <taxon>Alphaproteobacteria</taxon>
        <taxon>Rhodospirillales</taxon>
        <taxon>Kiloniellaceae</taxon>
        <taxon>Aestuariispira</taxon>
    </lineage>
</organism>
<dbReference type="GO" id="GO:0005047">
    <property type="term" value="F:signal recognition particle binding"/>
    <property type="evidence" value="ECO:0007669"/>
    <property type="project" value="TreeGrafter"/>
</dbReference>
<keyword evidence="9" id="KW-1185">Reference proteome</keyword>